<sequence>MGNTVSGRNPHHAHQRYIHNSSETGINTVPERNVQYYIGNICLQKYPRQNEIIFDIRKNKQVFFFRIAQTDNNGMEHTKQYIPPGKKIPYPNIFSVIVYGSTSADLCVIPKNQMISL</sequence>
<dbReference type="Proteomes" id="UP000253410">
    <property type="component" value="Unassembled WGS sequence"/>
</dbReference>
<reference evidence="2 3" key="1">
    <citation type="submission" date="2018-05" db="EMBL/GenBank/DDBJ databases">
        <title>Chitinophaga sp. K3CV102501T nov., isolated from isolated from a monsoon evergreen broad-leaved forest soil.</title>
        <authorList>
            <person name="Lv Y."/>
        </authorList>
    </citation>
    <scope>NUCLEOTIDE SEQUENCE [LARGE SCALE GENOMIC DNA]</scope>
    <source>
        <strain evidence="2 3">GDMCC 1.1325</strain>
    </source>
</reference>
<keyword evidence="3" id="KW-1185">Reference proteome</keyword>
<accession>A0A365XRM8</accession>
<gene>
    <name evidence="2" type="ORF">DF182_20850</name>
</gene>
<dbReference type="EMBL" id="QFFJ01000002">
    <property type="protein sequence ID" value="RBL88993.1"/>
    <property type="molecule type" value="Genomic_DNA"/>
</dbReference>
<evidence type="ECO:0000313" key="2">
    <source>
        <dbReference type="EMBL" id="RBL88993.1"/>
    </source>
</evidence>
<comment type="caution">
    <text evidence="2">The sequence shown here is derived from an EMBL/GenBank/DDBJ whole genome shotgun (WGS) entry which is preliminary data.</text>
</comment>
<name>A0A365XRM8_9BACT</name>
<feature type="region of interest" description="Disordered" evidence="1">
    <location>
        <begin position="1"/>
        <end position="24"/>
    </location>
</feature>
<evidence type="ECO:0000313" key="3">
    <source>
        <dbReference type="Proteomes" id="UP000253410"/>
    </source>
</evidence>
<proteinExistence type="predicted"/>
<dbReference type="AlphaFoldDB" id="A0A365XRM8"/>
<organism evidence="2 3">
    <name type="scientific">Chitinophaga flava</name>
    <dbReference type="NCBI Taxonomy" id="2259036"/>
    <lineage>
        <taxon>Bacteria</taxon>
        <taxon>Pseudomonadati</taxon>
        <taxon>Bacteroidota</taxon>
        <taxon>Chitinophagia</taxon>
        <taxon>Chitinophagales</taxon>
        <taxon>Chitinophagaceae</taxon>
        <taxon>Chitinophaga</taxon>
    </lineage>
</organism>
<evidence type="ECO:0000256" key="1">
    <source>
        <dbReference type="SAM" id="MobiDB-lite"/>
    </source>
</evidence>
<protein>
    <submittedName>
        <fullName evidence="2">Uncharacterized protein</fullName>
    </submittedName>
</protein>